<evidence type="ECO:0000256" key="1">
    <source>
        <dbReference type="ARBA" id="ARBA00022722"/>
    </source>
</evidence>
<dbReference type="InterPro" id="IPR050646">
    <property type="entry name" value="Cas1"/>
</dbReference>
<comment type="cofactor">
    <cofactor evidence="10">
        <name>Mg(2+)</name>
        <dbReference type="ChEBI" id="CHEBI:18420"/>
    </cofactor>
    <cofactor evidence="10">
        <name>Mn(2+)</name>
        <dbReference type="ChEBI" id="CHEBI:29035"/>
    </cofactor>
</comment>
<evidence type="ECO:0000256" key="10">
    <source>
        <dbReference type="HAMAP-Rule" id="MF_01470"/>
    </source>
</evidence>
<feature type="binding site" evidence="10">
    <location>
        <position position="204"/>
    </location>
    <ligand>
        <name>Mn(2+)</name>
        <dbReference type="ChEBI" id="CHEBI:29035"/>
    </ligand>
</feature>
<dbReference type="GO" id="GO:0046872">
    <property type="term" value="F:metal ion binding"/>
    <property type="evidence" value="ECO:0007669"/>
    <property type="project" value="UniProtKB-UniRule"/>
</dbReference>
<dbReference type="InterPro" id="IPR019855">
    <property type="entry name" value="CRISPR-assoc_Cas1_NMENI"/>
</dbReference>
<comment type="similarity">
    <text evidence="10">Belongs to the CRISPR-associated endonuclease Cas1 family.</text>
</comment>
<accession>A0A2T8HVF6</accession>
<keyword evidence="7 10" id="KW-0238">DNA-binding</keyword>
<dbReference type="GO" id="GO:0016787">
    <property type="term" value="F:hydrolase activity"/>
    <property type="evidence" value="ECO:0007669"/>
    <property type="project" value="UniProtKB-KW"/>
</dbReference>
<dbReference type="EMBL" id="QDKM01000002">
    <property type="protein sequence ID" value="PVH29385.1"/>
    <property type="molecule type" value="Genomic_DNA"/>
</dbReference>
<dbReference type="Gene3D" id="1.20.120.920">
    <property type="entry name" value="CRISPR-associated endonuclease Cas1, C-terminal domain"/>
    <property type="match status" value="1"/>
</dbReference>
<evidence type="ECO:0000256" key="9">
    <source>
        <dbReference type="ARBA" id="ARBA00038592"/>
    </source>
</evidence>
<evidence type="ECO:0000256" key="4">
    <source>
        <dbReference type="ARBA" id="ARBA00022801"/>
    </source>
</evidence>
<dbReference type="Pfam" id="PF01867">
    <property type="entry name" value="Cas_Cas1"/>
    <property type="match status" value="1"/>
</dbReference>
<evidence type="ECO:0000256" key="5">
    <source>
        <dbReference type="ARBA" id="ARBA00022842"/>
    </source>
</evidence>
<dbReference type="Proteomes" id="UP000245911">
    <property type="component" value="Unassembled WGS sequence"/>
</dbReference>
<dbReference type="OrthoDB" id="9803119at2"/>
<comment type="caution">
    <text evidence="11">The sequence shown here is derived from an EMBL/GenBank/DDBJ whole genome shotgun (WGS) entry which is preliminary data.</text>
</comment>
<keyword evidence="6 10" id="KW-0051">Antiviral defense</keyword>
<dbReference type="GO" id="GO:0003677">
    <property type="term" value="F:DNA binding"/>
    <property type="evidence" value="ECO:0007669"/>
    <property type="project" value="UniProtKB-KW"/>
</dbReference>
<dbReference type="EC" id="3.1.-.-" evidence="10"/>
<keyword evidence="8 10" id="KW-0464">Manganese</keyword>
<keyword evidence="4 10" id="KW-0378">Hydrolase</keyword>
<protein>
    <recommendedName>
        <fullName evidence="10">CRISPR-associated endonuclease Cas1</fullName>
        <ecNumber evidence="10">3.1.-.-</ecNumber>
    </recommendedName>
</protein>
<evidence type="ECO:0000256" key="3">
    <source>
        <dbReference type="ARBA" id="ARBA00022759"/>
    </source>
</evidence>
<dbReference type="NCBIfam" id="TIGR03639">
    <property type="entry name" value="cas1_NMENI"/>
    <property type="match status" value="1"/>
</dbReference>
<comment type="subunit">
    <text evidence="9 10">Homodimer, forms a heterotetramer with a Cas2 homodimer.</text>
</comment>
<evidence type="ECO:0000256" key="7">
    <source>
        <dbReference type="ARBA" id="ARBA00023125"/>
    </source>
</evidence>
<dbReference type="RefSeq" id="WP_116557269.1">
    <property type="nucleotide sequence ID" value="NZ_QDKM01000002.1"/>
</dbReference>
<organism evidence="11 12">
    <name type="scientific">Pararhodobacter oceanensis</name>
    <dbReference type="NCBI Taxonomy" id="2172121"/>
    <lineage>
        <taxon>Bacteria</taxon>
        <taxon>Pseudomonadati</taxon>
        <taxon>Pseudomonadota</taxon>
        <taxon>Alphaproteobacteria</taxon>
        <taxon>Rhodobacterales</taxon>
        <taxon>Paracoccaceae</taxon>
        <taxon>Pararhodobacter</taxon>
    </lineage>
</organism>
<dbReference type="GO" id="GO:0004520">
    <property type="term" value="F:DNA endonuclease activity"/>
    <property type="evidence" value="ECO:0007669"/>
    <property type="project" value="InterPro"/>
</dbReference>
<evidence type="ECO:0000256" key="8">
    <source>
        <dbReference type="ARBA" id="ARBA00023211"/>
    </source>
</evidence>
<dbReference type="PANTHER" id="PTHR34353">
    <property type="entry name" value="CRISPR-ASSOCIATED ENDONUCLEASE CAS1 1"/>
    <property type="match status" value="1"/>
</dbReference>
<proteinExistence type="inferred from homology"/>
<sequence>MDQVIDISTDGRHLSRERGFLKVSEDGVEIGRTPLDQIAAVIVHAHGTTWSTSLLTELADRGAPVVLCAANHAPKSVLMPLEGHHAQGARMRAQLSAKAPLVKRAWQQVIRAKIAMQAAALNAYGEPDAPLLMMRRKVTSGDSTNQEAQAARHYWPRMMGQTFRRDTDAGDENALLNYGYTVLRAATARAVVAAGLQPTIALFHTNRSNAFALADDLMEPFRPLVDCAVRSIVTKRGSAVDTPAKQALARLIALDLPLGDGTTPVSVALTKLATSLGQSFASGTLTLALPSPPDPLVLRGLGT</sequence>
<dbReference type="HAMAP" id="MF_01470">
    <property type="entry name" value="Cas1"/>
    <property type="match status" value="1"/>
</dbReference>
<dbReference type="NCBIfam" id="TIGR00287">
    <property type="entry name" value="cas1"/>
    <property type="match status" value="1"/>
</dbReference>
<evidence type="ECO:0000256" key="2">
    <source>
        <dbReference type="ARBA" id="ARBA00022723"/>
    </source>
</evidence>
<dbReference type="InterPro" id="IPR042206">
    <property type="entry name" value="CRISPR-assoc_Cas1_C"/>
</dbReference>
<dbReference type="GO" id="GO:0043571">
    <property type="term" value="P:maintenance of CRISPR repeat elements"/>
    <property type="evidence" value="ECO:0007669"/>
    <property type="project" value="UniProtKB-UniRule"/>
</dbReference>
<feature type="binding site" evidence="10">
    <location>
        <position position="147"/>
    </location>
    <ligand>
        <name>Mn(2+)</name>
        <dbReference type="ChEBI" id="CHEBI:29035"/>
    </ligand>
</feature>
<evidence type="ECO:0000313" key="11">
    <source>
        <dbReference type="EMBL" id="PVH29385.1"/>
    </source>
</evidence>
<keyword evidence="12" id="KW-1185">Reference proteome</keyword>
<keyword evidence="1 10" id="KW-0540">Nuclease</keyword>
<reference evidence="11 12" key="1">
    <citation type="submission" date="2018-04" db="EMBL/GenBank/DDBJ databases">
        <title>Pararhodobacter oceanense sp. nov., isolated from marine intertidal sediment.</title>
        <authorList>
            <person name="Wang X.-L."/>
            <person name="Du Z.-J."/>
        </authorList>
    </citation>
    <scope>NUCLEOTIDE SEQUENCE [LARGE SCALE GENOMIC DNA]</scope>
    <source>
        <strain evidence="11 12">AM505</strain>
    </source>
</reference>
<keyword evidence="2 10" id="KW-0479">Metal-binding</keyword>
<keyword evidence="3 10" id="KW-0255">Endonuclease</keyword>
<comment type="function">
    <text evidence="10">CRISPR (clustered regularly interspaced short palindromic repeat), is an adaptive immune system that provides protection against mobile genetic elements (viruses, transposable elements and conjugative plasmids). CRISPR clusters contain spacers, sequences complementary to antecedent mobile elements, and target invading nucleic acids. CRISPR clusters are transcribed and processed into CRISPR RNA (crRNA). Acts as a dsDNA endonuclease. Involved in the integration of spacer DNA into the CRISPR cassette.</text>
</comment>
<evidence type="ECO:0000256" key="6">
    <source>
        <dbReference type="ARBA" id="ARBA00023118"/>
    </source>
</evidence>
<dbReference type="PANTHER" id="PTHR34353:SF2">
    <property type="entry name" value="CRISPR-ASSOCIATED ENDONUCLEASE CAS1 1"/>
    <property type="match status" value="1"/>
</dbReference>
<dbReference type="Gene3D" id="3.100.10.20">
    <property type="entry name" value="CRISPR-associated endonuclease Cas1, N-terminal domain"/>
    <property type="match status" value="1"/>
</dbReference>
<evidence type="ECO:0000313" key="12">
    <source>
        <dbReference type="Proteomes" id="UP000245911"/>
    </source>
</evidence>
<dbReference type="AlphaFoldDB" id="A0A2T8HVF6"/>
<dbReference type="InterPro" id="IPR042211">
    <property type="entry name" value="CRISPR-assoc_Cas1_N"/>
</dbReference>
<dbReference type="InterPro" id="IPR002729">
    <property type="entry name" value="CRISPR-assoc_Cas1"/>
</dbReference>
<feature type="binding site" evidence="10">
    <location>
        <position position="219"/>
    </location>
    <ligand>
        <name>Mn(2+)</name>
        <dbReference type="ChEBI" id="CHEBI:29035"/>
    </ligand>
</feature>
<name>A0A2T8HVF6_9RHOB</name>
<keyword evidence="5 10" id="KW-0460">Magnesium</keyword>
<dbReference type="GO" id="GO:0051607">
    <property type="term" value="P:defense response to virus"/>
    <property type="evidence" value="ECO:0007669"/>
    <property type="project" value="UniProtKB-UniRule"/>
</dbReference>
<gene>
    <name evidence="10" type="primary">cas1</name>
    <name evidence="11" type="ORF">DDE20_04405</name>
</gene>